<comment type="caution">
    <text evidence="1">The sequence shown here is derived from an EMBL/GenBank/DDBJ whole genome shotgun (WGS) entry which is preliminary data.</text>
</comment>
<gene>
    <name evidence="1" type="ORF">LCGC14_1033410</name>
</gene>
<name>A0A0F9NFJ3_9ZZZZ</name>
<protein>
    <submittedName>
        <fullName evidence="1">Uncharacterized protein</fullName>
    </submittedName>
</protein>
<accession>A0A0F9NFJ3</accession>
<proteinExistence type="predicted"/>
<reference evidence="1" key="1">
    <citation type="journal article" date="2015" name="Nature">
        <title>Complex archaea that bridge the gap between prokaryotes and eukaryotes.</title>
        <authorList>
            <person name="Spang A."/>
            <person name="Saw J.H."/>
            <person name="Jorgensen S.L."/>
            <person name="Zaremba-Niedzwiedzka K."/>
            <person name="Martijn J."/>
            <person name="Lind A.E."/>
            <person name="van Eijk R."/>
            <person name="Schleper C."/>
            <person name="Guy L."/>
            <person name="Ettema T.J."/>
        </authorList>
    </citation>
    <scope>NUCLEOTIDE SEQUENCE</scope>
</reference>
<dbReference type="EMBL" id="LAZR01004209">
    <property type="protein sequence ID" value="KKN10757.1"/>
    <property type="molecule type" value="Genomic_DNA"/>
</dbReference>
<evidence type="ECO:0000313" key="1">
    <source>
        <dbReference type="EMBL" id="KKN10757.1"/>
    </source>
</evidence>
<organism evidence="1">
    <name type="scientific">marine sediment metagenome</name>
    <dbReference type="NCBI Taxonomy" id="412755"/>
    <lineage>
        <taxon>unclassified sequences</taxon>
        <taxon>metagenomes</taxon>
        <taxon>ecological metagenomes</taxon>
    </lineage>
</organism>
<feature type="non-terminal residue" evidence="1">
    <location>
        <position position="1"/>
    </location>
</feature>
<sequence>TVDNKVNINMPLRIYQTSSLQQKFSENLRIADLNAQIETSQFLSGIIPQLIASIDKHMMAKQGKNLIEEISESADLRDQIASENTERISINYDDPYYVVKAEKEKGITKMHRHSLIQESASIRSNKLLIKALMGIRGSIKQTSGNIIIVYKGTIIEVGQTIKGFGDWLNNDNKDTKNTVNKYTDKISKGTTLYQVLDFLGYDLKKPNNDPVHIIPTNKRHNPSLKSTKNADIDEFLIQFGIDALSEKYPRYSYVKNLLGGRVFEGDLNVILAFGTDEKAAFLSIFQRDVVEYLRKAMKEVFGINKESLVRENGIFMDFITKALESDSVKSLIDEYFEGETTSFTKKRFLDKLKASSKDESFIDRRLDEIIYKYLMSEEIHTENTDNAGLYDKFKEFYYDFDTVARKIHPARLELLTTSTGKNLFLQNLLQTFFASAISKGKPAEPLDPNKNIGEIPEARALTGFAYSELAKIYNQFGNPVFKIFDSFQFASKNTNLEDGNSLVNSLSNTKRIINGFDASNKYAPSSISHFDVISAASTSFTFGIEAKNFRYTGYLPYAIQQMGIDHLRSIDFDKNLGINNIITMPPSPAALSGYYVDRAPVRFEYSVQPIAFDDYNIYYTIFGVNQRQDMKHDSYIGDPSYKGDLGDTFNIMVAEKLNSYVKRFFPGSTDLSLIKPLIQELLKFFYSEPNDLDFLNEFGTARIYNEIREIANEIFTSSVDPRFYKETARIFAGKLDDLLIETPEGVNLVWEESLVVHLPALDGDDKSIILKPSMLPSRSTGFFIWDDIEGKKKYADELRDSHGEANGYFIMKGTPFIFVHDDDGNNGIMPVGLLGGNLPDGISLGYQIPGSVDVIKGVYICGNDGKYLLSRIGLTGLFFVRNEQWYKDPYAIQNQVINYEMEINGVIVMVPQLTYFRTSTRQTGNYIHTFLQEVVSTMVPQEYYRPLINERIALTSKLVNQIKTKKFTFMYDHKNDFSSESIFKVLQTIIHVLRSDTNVPNSIIFSLFPYLNGRFTDTSFNKFILGPNKKTVDNRIKDLGFSLGELQNLAWKNSDGTTFIGSNQYLKEWLKLIYDKIIIYDGLDPDINREKNKLTDLRDNHALDHSVLITASEREKCTPNEWNMAMEIFESASNLFGHGTIRFMLSNMVQFNKDKTIKLSISTRQDMAQVHDHIGFVATQYREGGPIKDYQKDPKFYQHLIGILILDSSIFIPRTDIIIDSRLNSYVLPFGPITLTNPDQMITANNLQSLSWNIASIIAKEYSSFITTKDIFMDFEKSQTNLYNLFSTLSDKQIITDKYFNEFNTVGKSWIETRAMNIWLSKAIKHQSRSGLFSVTTTGVEKLRYQVEDFRASYDYLRDIPFDTYNFKLKLTQSNLDNVNFQSWGKSGLSLGYISQSYQKFKDDNVKNFVTLAKKIISEFGTNGKKVLIQPISSTNDANLGYQHLMTSEHIHDNRKYLPKEPTVFEVDLDNPEEARYVLEHIANIMGTYNIAFTFREWVDIKNDPRYKDIPKRIDRMKQYFVDNTEVITTINFDGYLQNEFIHSGVSPSEQVQLTGYSTDLEGKTFFDRINDFKKWDEVWLNKFGFYATTFSKYYFNEIRYGDSRRAEYIRFVLSLLVGGKRKLDTNFM</sequence>